<dbReference type="InterPro" id="IPR011990">
    <property type="entry name" value="TPR-like_helical_dom_sf"/>
</dbReference>
<dbReference type="SMART" id="SM00028">
    <property type="entry name" value="TPR"/>
    <property type="match status" value="1"/>
</dbReference>
<dbReference type="PROSITE" id="PS50005">
    <property type="entry name" value="TPR"/>
    <property type="match status" value="1"/>
</dbReference>
<dbReference type="SUPFAM" id="SSF48452">
    <property type="entry name" value="TPR-like"/>
    <property type="match status" value="1"/>
</dbReference>
<evidence type="ECO:0000313" key="3">
    <source>
        <dbReference type="Proteomes" id="UP000789901"/>
    </source>
</evidence>
<keyword evidence="1" id="KW-0802">TPR repeat</keyword>
<dbReference type="EMBL" id="CAJVQB010022976">
    <property type="protein sequence ID" value="CAG8800790.1"/>
    <property type="molecule type" value="Genomic_DNA"/>
</dbReference>
<organism evidence="2 3">
    <name type="scientific">Gigaspora margarita</name>
    <dbReference type="NCBI Taxonomy" id="4874"/>
    <lineage>
        <taxon>Eukaryota</taxon>
        <taxon>Fungi</taxon>
        <taxon>Fungi incertae sedis</taxon>
        <taxon>Mucoromycota</taxon>
        <taxon>Glomeromycotina</taxon>
        <taxon>Glomeromycetes</taxon>
        <taxon>Diversisporales</taxon>
        <taxon>Gigasporaceae</taxon>
        <taxon>Gigaspora</taxon>
    </lineage>
</organism>
<evidence type="ECO:0000313" key="2">
    <source>
        <dbReference type="EMBL" id="CAG8800790.1"/>
    </source>
</evidence>
<proteinExistence type="predicted"/>
<dbReference type="InterPro" id="IPR019734">
    <property type="entry name" value="TPR_rpt"/>
</dbReference>
<evidence type="ECO:0000256" key="1">
    <source>
        <dbReference type="PROSITE-ProRule" id="PRU00339"/>
    </source>
</evidence>
<feature type="repeat" description="TPR" evidence="1">
    <location>
        <begin position="9"/>
        <end position="42"/>
    </location>
</feature>
<keyword evidence="3" id="KW-1185">Reference proteome</keyword>
<name>A0ABN7VUM7_GIGMA</name>
<dbReference type="Pfam" id="PF00515">
    <property type="entry name" value="TPR_1"/>
    <property type="match status" value="1"/>
</dbReference>
<comment type="caution">
    <text evidence="2">The sequence shown here is derived from an EMBL/GenBank/DDBJ whole genome shotgun (WGS) entry which is preliminary data.</text>
</comment>
<dbReference type="Proteomes" id="UP000789901">
    <property type="component" value="Unassembled WGS sequence"/>
</dbReference>
<sequence length="50" mass="5858">LLNYNYNNEKILSNRAQIYTVIGQYNKASDDLNRLLEINPNDRKALLCFP</sequence>
<reference evidence="2 3" key="1">
    <citation type="submission" date="2021-06" db="EMBL/GenBank/DDBJ databases">
        <authorList>
            <person name="Kallberg Y."/>
            <person name="Tangrot J."/>
            <person name="Rosling A."/>
        </authorList>
    </citation>
    <scope>NUCLEOTIDE SEQUENCE [LARGE SCALE GENOMIC DNA]</scope>
    <source>
        <strain evidence="2 3">120-4 pot B 10/14</strain>
    </source>
</reference>
<feature type="non-terminal residue" evidence="2">
    <location>
        <position position="1"/>
    </location>
</feature>
<gene>
    <name evidence="2" type="ORF">GMARGA_LOCUS23047</name>
</gene>
<protein>
    <submittedName>
        <fullName evidence="2">25383_t:CDS:1</fullName>
    </submittedName>
</protein>
<accession>A0ABN7VUM7</accession>
<dbReference type="Gene3D" id="1.25.40.10">
    <property type="entry name" value="Tetratricopeptide repeat domain"/>
    <property type="match status" value="1"/>
</dbReference>